<dbReference type="InterPro" id="IPR013783">
    <property type="entry name" value="Ig-like_fold"/>
</dbReference>
<dbReference type="Proteomes" id="UP000004478">
    <property type="component" value="Unassembled WGS sequence"/>
</dbReference>
<evidence type="ECO:0000256" key="5">
    <source>
        <dbReference type="ARBA" id="ARBA00012756"/>
    </source>
</evidence>
<evidence type="ECO:0000313" key="15">
    <source>
        <dbReference type="Proteomes" id="UP000004478"/>
    </source>
</evidence>
<reference evidence="14 15" key="1">
    <citation type="journal article" date="2012" name="J. Bacteriol.">
        <title>Draft Genome Sequence of Cecembia lonarensis Strain LW9T, Isolated from Lonar Lake, a Haloalkaline Lake in India.</title>
        <authorList>
            <person name="Shivaji S."/>
            <person name="Ara S."/>
            <person name="Singh A."/>
            <person name="Pinnaka A.K."/>
        </authorList>
    </citation>
    <scope>NUCLEOTIDE SEQUENCE [LARGE SCALE GENOMIC DNA]</scope>
    <source>
        <strain evidence="14 15">LW9</strain>
    </source>
</reference>
<evidence type="ECO:0000313" key="14">
    <source>
        <dbReference type="EMBL" id="EKB50310.1"/>
    </source>
</evidence>
<dbReference type="EMBL" id="AMGM01000010">
    <property type="protein sequence ID" value="EKB50310.1"/>
    <property type="molecule type" value="Genomic_DNA"/>
</dbReference>
<dbReference type="Gene3D" id="3.20.20.80">
    <property type="entry name" value="Glycosidases"/>
    <property type="match status" value="1"/>
</dbReference>
<dbReference type="PRINTS" id="PR00132">
    <property type="entry name" value="GLHYDRLASE2"/>
</dbReference>
<dbReference type="Gene3D" id="2.70.98.10">
    <property type="match status" value="1"/>
</dbReference>
<feature type="domain" description="Beta galactosidase small chain/" evidence="13">
    <location>
        <begin position="786"/>
        <end position="915"/>
    </location>
</feature>
<dbReference type="PANTHER" id="PTHR46323">
    <property type="entry name" value="BETA-GALACTOSIDASE"/>
    <property type="match status" value="1"/>
</dbReference>
<dbReference type="PANTHER" id="PTHR46323:SF2">
    <property type="entry name" value="BETA-GALACTOSIDASE"/>
    <property type="match status" value="1"/>
</dbReference>
<keyword evidence="7" id="KW-0106">Calcium</keyword>
<evidence type="ECO:0000259" key="13">
    <source>
        <dbReference type="Pfam" id="PF02929"/>
    </source>
</evidence>
<feature type="domain" description="Glycoside hydrolase family 2 immunoglobulin-like beta-sandwich" evidence="10">
    <location>
        <begin position="308"/>
        <end position="361"/>
    </location>
</feature>
<evidence type="ECO:0000259" key="10">
    <source>
        <dbReference type="Pfam" id="PF00703"/>
    </source>
</evidence>
<dbReference type="InterPro" id="IPR014718">
    <property type="entry name" value="GH-type_carb-bd"/>
</dbReference>
<feature type="domain" description="Glycoside hydrolase family 2 catalytic" evidence="11">
    <location>
        <begin position="364"/>
        <end position="580"/>
    </location>
</feature>
<comment type="subunit">
    <text evidence="4">Monomer.</text>
</comment>
<keyword evidence="6 14" id="KW-0378">Hydrolase</keyword>
<dbReference type="EC" id="3.2.1.23" evidence="5"/>
<dbReference type="InterPro" id="IPR006102">
    <property type="entry name" value="Ig-like_GH2"/>
</dbReference>
<dbReference type="Pfam" id="PF00703">
    <property type="entry name" value="Glyco_hydro_2"/>
    <property type="match status" value="1"/>
</dbReference>
<dbReference type="SUPFAM" id="SSF51445">
    <property type="entry name" value="(Trans)glycosidases"/>
    <property type="match status" value="1"/>
</dbReference>
<dbReference type="GO" id="GO:0004565">
    <property type="term" value="F:beta-galactosidase activity"/>
    <property type="evidence" value="ECO:0007669"/>
    <property type="project" value="UniProtKB-EC"/>
</dbReference>
<evidence type="ECO:0000256" key="2">
    <source>
        <dbReference type="ARBA" id="ARBA00001913"/>
    </source>
</evidence>
<dbReference type="Pfam" id="PF02929">
    <property type="entry name" value="Bgal_small_N"/>
    <property type="match status" value="1"/>
</dbReference>
<dbReference type="SUPFAM" id="SSF49785">
    <property type="entry name" value="Galactose-binding domain-like"/>
    <property type="match status" value="1"/>
</dbReference>
<comment type="caution">
    <text evidence="14">The sequence shown here is derived from an EMBL/GenBank/DDBJ whole genome shotgun (WGS) entry which is preliminary data.</text>
</comment>
<dbReference type="InterPro" id="IPR011013">
    <property type="entry name" value="Gal_mutarotase_sf_dom"/>
</dbReference>
<comment type="catalytic activity">
    <reaction evidence="1">
        <text>Hydrolysis of terminal non-reducing beta-D-galactose residues in beta-D-galactosides.</text>
        <dbReference type="EC" id="3.2.1.23"/>
    </reaction>
</comment>
<evidence type="ECO:0000256" key="4">
    <source>
        <dbReference type="ARBA" id="ARBA00011245"/>
    </source>
</evidence>
<evidence type="ECO:0000256" key="7">
    <source>
        <dbReference type="ARBA" id="ARBA00022837"/>
    </source>
</evidence>
<dbReference type="InterPro" id="IPR006103">
    <property type="entry name" value="Glyco_hydro_2_cat"/>
</dbReference>
<evidence type="ECO:0000256" key="3">
    <source>
        <dbReference type="ARBA" id="ARBA00007401"/>
    </source>
</evidence>
<accession>K1L1R6</accession>
<dbReference type="GO" id="GO:0009341">
    <property type="term" value="C:beta-galactosidase complex"/>
    <property type="evidence" value="ECO:0007669"/>
    <property type="project" value="TreeGrafter"/>
</dbReference>
<dbReference type="InterPro" id="IPR006104">
    <property type="entry name" value="Glyco_hydro_2_N"/>
</dbReference>
<dbReference type="InterPro" id="IPR004199">
    <property type="entry name" value="B-gal_small/dom_5"/>
</dbReference>
<dbReference type="InterPro" id="IPR050347">
    <property type="entry name" value="Bact_Beta-galactosidase"/>
</dbReference>
<feature type="domain" description="Glycosyl hydrolases family 2 sugar binding" evidence="12">
    <location>
        <begin position="125"/>
        <end position="259"/>
    </location>
</feature>
<dbReference type="GO" id="GO:0030246">
    <property type="term" value="F:carbohydrate binding"/>
    <property type="evidence" value="ECO:0007669"/>
    <property type="project" value="InterPro"/>
</dbReference>
<dbReference type="SUPFAM" id="SSF49303">
    <property type="entry name" value="beta-Galactosidase/glucuronidase domain"/>
    <property type="match status" value="1"/>
</dbReference>
<keyword evidence="8 14" id="KW-0326">Glycosidase</keyword>
<dbReference type="InterPro" id="IPR036156">
    <property type="entry name" value="Beta-gal/glucu_dom_sf"/>
</dbReference>
<name>K1L1R6_CECL9</name>
<evidence type="ECO:0000256" key="8">
    <source>
        <dbReference type="ARBA" id="ARBA00023295"/>
    </source>
</evidence>
<dbReference type="InterPro" id="IPR008979">
    <property type="entry name" value="Galactose-bd-like_sf"/>
</dbReference>
<dbReference type="Gene3D" id="2.60.120.260">
    <property type="entry name" value="Galactose-binding domain-like"/>
    <property type="match status" value="1"/>
</dbReference>
<proteinExistence type="inferred from homology"/>
<gene>
    <name evidence="14" type="primary">lacZ_2</name>
    <name evidence="14" type="ORF">B879_01018</name>
</gene>
<evidence type="ECO:0000259" key="12">
    <source>
        <dbReference type="Pfam" id="PF02837"/>
    </source>
</evidence>
<evidence type="ECO:0000256" key="6">
    <source>
        <dbReference type="ARBA" id="ARBA00022801"/>
    </source>
</evidence>
<sequence length="1001" mass="114078">MLKFFISPKISNYYSQYLRNRFRVLGIFKFKFFKLGIILIKTNNPLIRSQFANKMTYKKCLKQTNESFHYTVWLPILMSSIAFFLFETNAYSQVYERHYLSGKDAATAVAWDFMVDGGRRAGEWAKIPVPSNWELHGFGTYNYGHDHRNSDRVLGKEKGFYKLEFDAPDAWKGQVVQLVFEGAMTDTEVKVNGKVAGDVFQGGFYRFSHDITPLLNFGQENFLEVEVAKHSANASVNRAEREADYWIFGGIYRPVYLEILPELHFQRVAVNPQANGEFEALVVLNKSVEDGLLEVELFELGDEKSLGKINTPITGEEIQIDGVFEGIQSWNPESPKMYKAVLSLKEKGKTVFEKSEKIGFRTVELREQDGIYVNGKRVIFKGVNRHSFYPSSGRALSDANHLEDIQLMKEMNMNAVRMSHYPPDERFLDLCDSLGLFVLNEVAGWQQGYDTEIGPKVIKATVWKDANHPSVIIWDHGNEGGWDFENEKWFHQYDIQKRPVIYPWLIRNGVDTHHYFQYNAGVQRLTHGITPFFPTEFMHGLYDGGHGAGLEDYWRDFMRNPVAAGGFLWVFADEAVVRTDRDGALDADGNHAPDGILGPYKEKEGSFYTIKNIWSPIQIAPFVMNRHFDGNLWIENHYLYSSLTGCRLEWSLHKLEGFDKEINLDEGKLYLPDIGLGERKRVKIPLSAEFEEADFLRVAAYDWNGMELYTWSWAISGISEFADRLSASSFDMYGLTEVDEEDGLLKVKAGEMYFEFSLNDGQLKLVQKNDKDIAFKDGPIAVGVNSEVEGVNWETDPDGSINIQSSYTSYPKRSTWRVLPDGTLELEADGPLLNGQMVSYLGLSFTYPENKVKGVKWIGNGPYRVWKNREKGVEFGLWEKAYNNTITGYSYDNLVYPEFKGYHANLYALQLLTEEGIIQIVSKSPGMYFKLYNPENSPHATPGVTPEMPEGDLNFLHQISPIGNKFAGPETMGPSGNKIRAVSHGGDQAFGIKLRITFEDL</sequence>
<dbReference type="Gene3D" id="2.60.40.10">
    <property type="entry name" value="Immunoglobulins"/>
    <property type="match status" value="1"/>
</dbReference>
<dbReference type="InterPro" id="IPR006101">
    <property type="entry name" value="Glyco_hydro_2"/>
</dbReference>
<evidence type="ECO:0000256" key="9">
    <source>
        <dbReference type="ARBA" id="ARBA00032230"/>
    </source>
</evidence>
<keyword evidence="15" id="KW-1185">Reference proteome</keyword>
<evidence type="ECO:0000256" key="1">
    <source>
        <dbReference type="ARBA" id="ARBA00001412"/>
    </source>
</evidence>
<dbReference type="PATRIC" id="fig|1225176.3.peg.1084"/>
<comment type="similarity">
    <text evidence="3">Belongs to the glycosyl hydrolase 2 family.</text>
</comment>
<dbReference type="Pfam" id="PF02837">
    <property type="entry name" value="Glyco_hydro_2_N"/>
    <property type="match status" value="1"/>
</dbReference>
<dbReference type="GO" id="GO:0005990">
    <property type="term" value="P:lactose catabolic process"/>
    <property type="evidence" value="ECO:0007669"/>
    <property type="project" value="TreeGrafter"/>
</dbReference>
<dbReference type="AlphaFoldDB" id="K1L1R6"/>
<dbReference type="SUPFAM" id="SSF74650">
    <property type="entry name" value="Galactose mutarotase-like"/>
    <property type="match status" value="1"/>
</dbReference>
<dbReference type="InterPro" id="IPR017853">
    <property type="entry name" value="GH"/>
</dbReference>
<protein>
    <recommendedName>
        <fullName evidence="5">beta-galactosidase</fullName>
        <ecNumber evidence="5">3.2.1.23</ecNumber>
    </recommendedName>
    <alternativeName>
        <fullName evidence="9">Lactase</fullName>
    </alternativeName>
</protein>
<evidence type="ECO:0000259" key="11">
    <source>
        <dbReference type="Pfam" id="PF02836"/>
    </source>
</evidence>
<comment type="cofactor">
    <cofactor evidence="2">
        <name>Ca(2+)</name>
        <dbReference type="ChEBI" id="CHEBI:29108"/>
    </cofactor>
</comment>
<organism evidence="14 15">
    <name type="scientific">Cecembia lonarensis (strain CCUG 58316 / KCTC 22772 / LW9)</name>
    <dbReference type="NCBI Taxonomy" id="1225176"/>
    <lineage>
        <taxon>Bacteria</taxon>
        <taxon>Pseudomonadati</taxon>
        <taxon>Bacteroidota</taxon>
        <taxon>Cytophagia</taxon>
        <taxon>Cytophagales</taxon>
        <taxon>Cyclobacteriaceae</taxon>
        <taxon>Cecembia</taxon>
    </lineage>
</organism>
<dbReference type="Pfam" id="PF02836">
    <property type="entry name" value="Glyco_hydro_2_C"/>
    <property type="match status" value="1"/>
</dbReference>